<protein>
    <recommendedName>
        <fullName evidence="1">CRAL-TRIO domain-containing protein</fullName>
    </recommendedName>
</protein>
<dbReference type="AlphaFoldDB" id="A0A7S1VTI6"/>
<dbReference type="EMBL" id="HBGK01049489">
    <property type="protein sequence ID" value="CAD9309358.1"/>
    <property type="molecule type" value="Transcribed_RNA"/>
</dbReference>
<gene>
    <name evidence="2" type="ORF">GOCE00092_LOCUS25962</name>
</gene>
<dbReference type="Pfam" id="PF00650">
    <property type="entry name" value="CRAL_TRIO"/>
    <property type="match status" value="1"/>
</dbReference>
<dbReference type="Gene3D" id="3.40.525.10">
    <property type="entry name" value="CRAL-TRIO lipid binding domain"/>
    <property type="match status" value="1"/>
</dbReference>
<proteinExistence type="predicted"/>
<reference evidence="2" key="1">
    <citation type="submission" date="2021-01" db="EMBL/GenBank/DDBJ databases">
        <authorList>
            <person name="Corre E."/>
            <person name="Pelletier E."/>
            <person name="Niang G."/>
            <person name="Scheremetjew M."/>
            <person name="Finn R."/>
            <person name="Kale V."/>
            <person name="Holt S."/>
            <person name="Cochrane G."/>
            <person name="Meng A."/>
            <person name="Brown T."/>
            <person name="Cohen L."/>
        </authorList>
    </citation>
    <scope>NUCLEOTIDE SEQUENCE</scope>
    <source>
        <strain evidence="2">CCMP 410</strain>
    </source>
</reference>
<dbReference type="InterPro" id="IPR001251">
    <property type="entry name" value="CRAL-TRIO_dom"/>
</dbReference>
<dbReference type="SUPFAM" id="SSF52087">
    <property type="entry name" value="CRAL/TRIO domain"/>
    <property type="match status" value="1"/>
</dbReference>
<name>A0A7S1VTI6_9STRA</name>
<organism evidence="2">
    <name type="scientific">Grammatophora oceanica</name>
    <dbReference type="NCBI Taxonomy" id="210454"/>
    <lineage>
        <taxon>Eukaryota</taxon>
        <taxon>Sar</taxon>
        <taxon>Stramenopiles</taxon>
        <taxon>Ochrophyta</taxon>
        <taxon>Bacillariophyta</taxon>
        <taxon>Fragilariophyceae</taxon>
        <taxon>Fragilariophycidae</taxon>
        <taxon>Rhabdonematales</taxon>
        <taxon>Grammatophoraceae</taxon>
        <taxon>Grammatophora</taxon>
    </lineage>
</organism>
<accession>A0A7S1VTI6</accession>
<evidence type="ECO:0000259" key="1">
    <source>
        <dbReference type="Pfam" id="PF00650"/>
    </source>
</evidence>
<dbReference type="CDD" id="cd00170">
    <property type="entry name" value="SEC14"/>
    <property type="match status" value="1"/>
</dbReference>
<feature type="domain" description="CRAL-TRIO" evidence="1">
    <location>
        <begin position="144"/>
        <end position="284"/>
    </location>
</feature>
<sequence>MPPQQDDTAVARQVAMDRHQADLNGVADMTDLSKAIDEVVAATPPSSSSNDPDGVIVYTEDELQVMRETYNKLTKEHELSPESINLQFLAYTCIVSKNRVADATKNYLKFLKGSKPLGIDHVESFEELWADTNVTKCLGAYAPAGRDFEGRSVMWIKGDEGAIEPKLEPSYVRAGILYTLAIHSDPKSLREGITFVIDTSKRSVKKKKMGNESKLQKQNQSYPLRPQSIQIAGASTTMRIVINGLIKIASVFTKQKVLDRIKFVSLEDAKASIPKESVPKYLGGNGCGVDNVVDWVKMRLERLPTPAL</sequence>
<evidence type="ECO:0000313" key="2">
    <source>
        <dbReference type="EMBL" id="CAD9309358.1"/>
    </source>
</evidence>
<dbReference type="InterPro" id="IPR036865">
    <property type="entry name" value="CRAL-TRIO_dom_sf"/>
</dbReference>